<dbReference type="RefSeq" id="WP_317794029.1">
    <property type="nucleotide sequence ID" value="NZ_AP028461.1"/>
</dbReference>
<accession>A0ABW4A1B3</accession>
<feature type="transmembrane region" description="Helical" evidence="1">
    <location>
        <begin position="156"/>
        <end position="173"/>
    </location>
</feature>
<comment type="caution">
    <text evidence="2">The sequence shown here is derived from an EMBL/GenBank/DDBJ whole genome shotgun (WGS) entry which is preliminary data.</text>
</comment>
<protein>
    <submittedName>
        <fullName evidence="2">Uncharacterized protein</fullName>
    </submittedName>
</protein>
<evidence type="ECO:0000313" key="3">
    <source>
        <dbReference type="Proteomes" id="UP001597183"/>
    </source>
</evidence>
<name>A0ABW4A1B3_9ACTN</name>
<organism evidence="2 3">
    <name type="scientific">Actinoplanes sichuanensis</name>
    <dbReference type="NCBI Taxonomy" id="512349"/>
    <lineage>
        <taxon>Bacteria</taxon>
        <taxon>Bacillati</taxon>
        <taxon>Actinomycetota</taxon>
        <taxon>Actinomycetes</taxon>
        <taxon>Micromonosporales</taxon>
        <taxon>Micromonosporaceae</taxon>
        <taxon>Actinoplanes</taxon>
    </lineage>
</organism>
<proteinExistence type="predicted"/>
<keyword evidence="1" id="KW-1133">Transmembrane helix</keyword>
<sequence length="253" mass="28029">MTVEPPSRPNRLDRWWRVFRMIVLVVWLILAAATWWTAPRKAGYDDAKAAVAEKRLTAYQWGDSWDTTDRRGWFDDSTLRSTGTQGPIFAWRTGDGRVRWTDTEDFGEVTIPDGVERDDYSGPGATGLAQALTAAGLNDRAGDVDARNAWISGAEAVLTLLFLGVVIAGPAPVRGTRWFWFWLTLTAPYGLGLVYWLLRDRPWSPTAPAAPTTISGETRDRGWFGLLIGILASFLVGIIVAVLHGLLGDQWVP</sequence>
<feature type="transmembrane region" description="Helical" evidence="1">
    <location>
        <begin position="223"/>
        <end position="247"/>
    </location>
</feature>
<keyword evidence="3" id="KW-1185">Reference proteome</keyword>
<feature type="transmembrane region" description="Helical" evidence="1">
    <location>
        <begin position="179"/>
        <end position="198"/>
    </location>
</feature>
<gene>
    <name evidence="2" type="ORF">ACFQ5G_01725</name>
</gene>
<feature type="transmembrane region" description="Helical" evidence="1">
    <location>
        <begin position="18"/>
        <end position="38"/>
    </location>
</feature>
<dbReference type="EMBL" id="JBHTMK010000004">
    <property type="protein sequence ID" value="MFD1364055.1"/>
    <property type="molecule type" value="Genomic_DNA"/>
</dbReference>
<keyword evidence="1" id="KW-0812">Transmembrane</keyword>
<dbReference type="Proteomes" id="UP001597183">
    <property type="component" value="Unassembled WGS sequence"/>
</dbReference>
<evidence type="ECO:0000313" key="2">
    <source>
        <dbReference type="EMBL" id="MFD1364055.1"/>
    </source>
</evidence>
<evidence type="ECO:0000256" key="1">
    <source>
        <dbReference type="SAM" id="Phobius"/>
    </source>
</evidence>
<reference evidence="3" key="1">
    <citation type="journal article" date="2019" name="Int. J. Syst. Evol. Microbiol.">
        <title>The Global Catalogue of Microorganisms (GCM) 10K type strain sequencing project: providing services to taxonomists for standard genome sequencing and annotation.</title>
        <authorList>
            <consortium name="The Broad Institute Genomics Platform"/>
            <consortium name="The Broad Institute Genome Sequencing Center for Infectious Disease"/>
            <person name="Wu L."/>
            <person name="Ma J."/>
        </authorList>
    </citation>
    <scope>NUCLEOTIDE SEQUENCE [LARGE SCALE GENOMIC DNA]</scope>
    <source>
        <strain evidence="3">CCM 7526</strain>
    </source>
</reference>
<keyword evidence="1" id="KW-0472">Membrane</keyword>